<dbReference type="InterPro" id="IPR014757">
    <property type="entry name" value="Tscrpt_reg_IclR_C"/>
</dbReference>
<dbReference type="InterPro" id="IPR036390">
    <property type="entry name" value="WH_DNA-bd_sf"/>
</dbReference>
<dbReference type="GO" id="GO:0003700">
    <property type="term" value="F:DNA-binding transcription factor activity"/>
    <property type="evidence" value="ECO:0007669"/>
    <property type="project" value="TreeGrafter"/>
</dbReference>
<dbReference type="Proteomes" id="UP000295696">
    <property type="component" value="Unassembled WGS sequence"/>
</dbReference>
<dbReference type="InterPro" id="IPR029016">
    <property type="entry name" value="GAF-like_dom_sf"/>
</dbReference>
<accession>A0A4R3JF61</accession>
<keyword evidence="7" id="KW-1185">Reference proteome</keyword>
<gene>
    <name evidence="6" type="ORF">EDD52_105103</name>
</gene>
<dbReference type="PROSITE" id="PS51078">
    <property type="entry name" value="ICLR_ED"/>
    <property type="match status" value="1"/>
</dbReference>
<feature type="domain" description="HTH iclR-type" evidence="4">
    <location>
        <begin position="15"/>
        <end position="77"/>
    </location>
</feature>
<protein>
    <submittedName>
        <fullName evidence="6">IclR family transcriptional regulator</fullName>
    </submittedName>
</protein>
<evidence type="ECO:0000256" key="1">
    <source>
        <dbReference type="ARBA" id="ARBA00023015"/>
    </source>
</evidence>
<dbReference type="InterPro" id="IPR050707">
    <property type="entry name" value="HTH_MetabolicPath_Reg"/>
</dbReference>
<keyword evidence="2" id="KW-0238">DNA-binding</keyword>
<dbReference type="PANTHER" id="PTHR30136">
    <property type="entry name" value="HELIX-TURN-HELIX TRANSCRIPTIONAL REGULATOR, ICLR FAMILY"/>
    <property type="match status" value="1"/>
</dbReference>
<keyword evidence="1" id="KW-0805">Transcription regulation</keyword>
<dbReference type="InterPro" id="IPR005471">
    <property type="entry name" value="Tscrpt_reg_IclR_N"/>
</dbReference>
<evidence type="ECO:0000256" key="2">
    <source>
        <dbReference type="ARBA" id="ARBA00023125"/>
    </source>
</evidence>
<evidence type="ECO:0000256" key="3">
    <source>
        <dbReference type="ARBA" id="ARBA00023163"/>
    </source>
</evidence>
<dbReference type="SUPFAM" id="SSF55781">
    <property type="entry name" value="GAF domain-like"/>
    <property type="match status" value="1"/>
</dbReference>
<dbReference type="PROSITE" id="PS51077">
    <property type="entry name" value="HTH_ICLR"/>
    <property type="match status" value="1"/>
</dbReference>
<feature type="domain" description="IclR-ED" evidence="5">
    <location>
        <begin position="78"/>
        <end position="261"/>
    </location>
</feature>
<dbReference type="OrthoDB" id="6057486at2"/>
<dbReference type="SMART" id="SM00346">
    <property type="entry name" value="HTH_ICLR"/>
    <property type="match status" value="1"/>
</dbReference>
<organism evidence="6 7">
    <name type="scientific">Primorskyibacter sedentarius</name>
    <dbReference type="NCBI Taxonomy" id="745311"/>
    <lineage>
        <taxon>Bacteria</taxon>
        <taxon>Pseudomonadati</taxon>
        <taxon>Pseudomonadota</taxon>
        <taxon>Alphaproteobacteria</taxon>
        <taxon>Rhodobacterales</taxon>
        <taxon>Roseobacteraceae</taxon>
        <taxon>Primorskyibacter</taxon>
    </lineage>
</organism>
<reference evidence="6 7" key="1">
    <citation type="submission" date="2019-03" db="EMBL/GenBank/DDBJ databases">
        <title>Genomic Encyclopedia of Type Strains, Phase IV (KMG-IV): sequencing the most valuable type-strain genomes for metagenomic binning, comparative biology and taxonomic classification.</title>
        <authorList>
            <person name="Goeker M."/>
        </authorList>
    </citation>
    <scope>NUCLEOTIDE SEQUENCE [LARGE SCALE GENOMIC DNA]</scope>
    <source>
        <strain evidence="6 7">DSM 104836</strain>
    </source>
</reference>
<proteinExistence type="predicted"/>
<dbReference type="Pfam" id="PF01614">
    <property type="entry name" value="IclR_C"/>
    <property type="match status" value="1"/>
</dbReference>
<name>A0A4R3JF61_9RHOB</name>
<dbReference type="Gene3D" id="1.10.10.10">
    <property type="entry name" value="Winged helix-like DNA-binding domain superfamily/Winged helix DNA-binding domain"/>
    <property type="match status" value="1"/>
</dbReference>
<dbReference type="RefSeq" id="WP_132244337.1">
    <property type="nucleotide sequence ID" value="NZ_SLZU01000005.1"/>
</dbReference>
<dbReference type="GO" id="GO:0045892">
    <property type="term" value="P:negative regulation of DNA-templated transcription"/>
    <property type="evidence" value="ECO:0007669"/>
    <property type="project" value="TreeGrafter"/>
</dbReference>
<dbReference type="SUPFAM" id="SSF46785">
    <property type="entry name" value="Winged helix' DNA-binding domain"/>
    <property type="match status" value="1"/>
</dbReference>
<evidence type="ECO:0000313" key="7">
    <source>
        <dbReference type="Proteomes" id="UP000295696"/>
    </source>
</evidence>
<dbReference type="AlphaFoldDB" id="A0A4R3JF61"/>
<sequence>MAKQTQVTQRELDGPGTVGRALGILDIVADIGRPARASEIQAASSLPKGTVYRFLQTLTDHGMLSHDPHRRVYFIGARLVRLAHVAWKQSSLAPVAKTHLDALASQVRQTIHLAQLDGGHVLYVDKLFPSRPVEMFSSAGKVGPAYCTGVGKAMMAFLGEDGLASVMAQQSFYRFTDNTLTSPEALLADLALIRKRGFAIDNEEHERGIICVAVPILSRNRILLGGLSITALQGRQDFDDLYKLVPIMQETATRIAADAADWRYPEIDIETKELGT</sequence>
<comment type="caution">
    <text evidence="6">The sequence shown here is derived from an EMBL/GenBank/DDBJ whole genome shotgun (WGS) entry which is preliminary data.</text>
</comment>
<dbReference type="GO" id="GO:0003677">
    <property type="term" value="F:DNA binding"/>
    <property type="evidence" value="ECO:0007669"/>
    <property type="project" value="UniProtKB-KW"/>
</dbReference>
<dbReference type="Pfam" id="PF09339">
    <property type="entry name" value="HTH_IclR"/>
    <property type="match status" value="1"/>
</dbReference>
<keyword evidence="3" id="KW-0804">Transcription</keyword>
<evidence type="ECO:0000259" key="4">
    <source>
        <dbReference type="PROSITE" id="PS51077"/>
    </source>
</evidence>
<evidence type="ECO:0000259" key="5">
    <source>
        <dbReference type="PROSITE" id="PS51078"/>
    </source>
</evidence>
<dbReference type="Gene3D" id="3.30.450.40">
    <property type="match status" value="1"/>
</dbReference>
<evidence type="ECO:0000313" key="6">
    <source>
        <dbReference type="EMBL" id="TCS64542.1"/>
    </source>
</evidence>
<dbReference type="EMBL" id="SLZU01000005">
    <property type="protein sequence ID" value="TCS64542.1"/>
    <property type="molecule type" value="Genomic_DNA"/>
</dbReference>
<dbReference type="InterPro" id="IPR036388">
    <property type="entry name" value="WH-like_DNA-bd_sf"/>
</dbReference>
<dbReference type="PANTHER" id="PTHR30136:SF24">
    <property type="entry name" value="HTH-TYPE TRANSCRIPTIONAL REPRESSOR ALLR"/>
    <property type="match status" value="1"/>
</dbReference>